<dbReference type="EMBL" id="LGCM01000031">
    <property type="protein sequence ID" value="KPL83469.1"/>
    <property type="molecule type" value="Genomic_DNA"/>
</dbReference>
<dbReference type="Gene3D" id="3.40.50.300">
    <property type="entry name" value="P-loop containing nucleotide triphosphate hydrolases"/>
    <property type="match status" value="2"/>
</dbReference>
<dbReference type="FunFam" id="3.40.50.300:FF:000011">
    <property type="entry name" value="Putative ABC transporter ATP-binding component"/>
    <property type="match status" value="1"/>
</dbReference>
<dbReference type="NCBIfam" id="NF000355">
    <property type="entry name" value="ribo_prot_ABC_F"/>
    <property type="match status" value="1"/>
</dbReference>
<dbReference type="STRING" id="229921.ADN01_08160"/>
<feature type="domain" description="ABC transporter" evidence="3">
    <location>
        <begin position="354"/>
        <end position="549"/>
    </location>
</feature>
<dbReference type="RefSeq" id="WP_062418626.1">
    <property type="nucleotide sequence ID" value="NZ_DF967974.1"/>
</dbReference>
<dbReference type="PROSITE" id="PS00211">
    <property type="entry name" value="ABC_TRANSPORTER_1"/>
    <property type="match status" value="2"/>
</dbReference>
<sequence length="550" mass="61031">MLTTHHITKSYSLDPVLQEVSFTLQPGERMGLVGPNGCGKTTLLRIIAGHEKADSGVVQRTPSDLPVGYLPQGFENLLPDETLGQYLDRIEGGLDRLSDRLAELAEAIVQPNGPTGLQAEYDQVLAQINHAAQNAGRAAAVLAALNLSQLPRTLSVKALSGGQKTRLGLARLLIENPPILLLDEPTNHLDLEMLSWLENWLKALPNAVLIVSHDRAFLDQVATSILEIDPLTHQAHTYPGNFSDYLQQKQTERDRQWQEYTDQQSEISRLRRAASRMRGLARQHKGGKTDPTTNTDGFALGFFADRGKETIQKAKGIEKRVERLLTVDHVEKPGRTWQMKMEFGSTPASSREILVTEDLTIGYPEVTLLQKLNIWIRFGERVALVGPNGSGKTTLIRTLTGQIPPLSGRFRLGPAVQMGIMAQEQEELEPNLNAFETIQSITGWSQTEARSYLSKFLFKGDGVFSPAGQLSYGERARLSLACLVARGCNFLILDEPLNHLDIPSRAQFEQALADFDGTILAILHDRYFIQQYATTLWEVQGSAVRRTELT</sequence>
<evidence type="ECO:0000256" key="2">
    <source>
        <dbReference type="ARBA" id="ARBA00022840"/>
    </source>
</evidence>
<dbReference type="InterPro" id="IPR003439">
    <property type="entry name" value="ABC_transporter-like_ATP-bd"/>
</dbReference>
<protein>
    <recommendedName>
        <fullName evidence="3">ABC transporter domain-containing protein</fullName>
    </recommendedName>
</protein>
<dbReference type="GO" id="GO:0005524">
    <property type="term" value="F:ATP binding"/>
    <property type="evidence" value="ECO:0007669"/>
    <property type="project" value="UniProtKB-KW"/>
</dbReference>
<dbReference type="Proteomes" id="UP000050501">
    <property type="component" value="Unassembled WGS sequence"/>
</dbReference>
<evidence type="ECO:0000313" key="4">
    <source>
        <dbReference type="EMBL" id="KPL83469.1"/>
    </source>
</evidence>
<dbReference type="CDD" id="cd03221">
    <property type="entry name" value="ABCF_EF-3"/>
    <property type="match status" value="2"/>
</dbReference>
<dbReference type="InterPro" id="IPR027417">
    <property type="entry name" value="P-loop_NTPase"/>
</dbReference>
<feature type="domain" description="ABC transporter" evidence="3">
    <location>
        <begin position="2"/>
        <end position="258"/>
    </location>
</feature>
<dbReference type="PANTHER" id="PTHR42855:SF2">
    <property type="entry name" value="DRUG RESISTANCE ABC TRANSPORTER,ATP-BINDING PROTEIN"/>
    <property type="match status" value="1"/>
</dbReference>
<dbReference type="SUPFAM" id="SSF52540">
    <property type="entry name" value="P-loop containing nucleoside triphosphate hydrolases"/>
    <property type="match status" value="2"/>
</dbReference>
<dbReference type="OrthoDB" id="9801441at2"/>
<proteinExistence type="predicted"/>
<dbReference type="AlphaFoldDB" id="A0A0P6XW25"/>
<gene>
    <name evidence="4" type="ORF">ADN01_08160</name>
</gene>
<organism evidence="4 5">
    <name type="scientific">Levilinea saccharolytica</name>
    <dbReference type="NCBI Taxonomy" id="229921"/>
    <lineage>
        <taxon>Bacteria</taxon>
        <taxon>Bacillati</taxon>
        <taxon>Chloroflexota</taxon>
        <taxon>Anaerolineae</taxon>
        <taxon>Anaerolineales</taxon>
        <taxon>Anaerolineaceae</taxon>
        <taxon>Levilinea</taxon>
    </lineage>
</organism>
<evidence type="ECO:0000256" key="1">
    <source>
        <dbReference type="ARBA" id="ARBA00022741"/>
    </source>
</evidence>
<dbReference type="InterPro" id="IPR003593">
    <property type="entry name" value="AAA+_ATPase"/>
</dbReference>
<dbReference type="Pfam" id="PF12848">
    <property type="entry name" value="ABC_tran_Xtn"/>
    <property type="match status" value="1"/>
</dbReference>
<comment type="caution">
    <text evidence="4">The sequence shown here is derived from an EMBL/GenBank/DDBJ whole genome shotgun (WGS) entry which is preliminary data.</text>
</comment>
<dbReference type="GO" id="GO:0016887">
    <property type="term" value="F:ATP hydrolysis activity"/>
    <property type="evidence" value="ECO:0007669"/>
    <property type="project" value="InterPro"/>
</dbReference>
<keyword evidence="1" id="KW-0547">Nucleotide-binding</keyword>
<dbReference type="PROSITE" id="PS50893">
    <property type="entry name" value="ABC_TRANSPORTER_2"/>
    <property type="match status" value="2"/>
</dbReference>
<reference evidence="4 5" key="1">
    <citation type="submission" date="2015-07" db="EMBL/GenBank/DDBJ databases">
        <title>Genome sequence of Levilinea saccharolytica DSM 16555.</title>
        <authorList>
            <person name="Hemp J."/>
            <person name="Ward L.M."/>
            <person name="Pace L.A."/>
            <person name="Fischer W.W."/>
        </authorList>
    </citation>
    <scope>NUCLEOTIDE SEQUENCE [LARGE SCALE GENOMIC DNA]</scope>
    <source>
        <strain evidence="4 5">KIBI-1</strain>
    </source>
</reference>
<dbReference type="InterPro" id="IPR032781">
    <property type="entry name" value="ABC_tran_Xtn"/>
</dbReference>
<evidence type="ECO:0000259" key="3">
    <source>
        <dbReference type="PROSITE" id="PS50893"/>
    </source>
</evidence>
<name>A0A0P6XW25_9CHLR</name>
<keyword evidence="2" id="KW-0067">ATP-binding</keyword>
<dbReference type="InterPro" id="IPR051309">
    <property type="entry name" value="ABCF_ATPase"/>
</dbReference>
<dbReference type="PANTHER" id="PTHR42855">
    <property type="entry name" value="ABC TRANSPORTER ATP-BINDING SUBUNIT"/>
    <property type="match status" value="1"/>
</dbReference>
<dbReference type="SMART" id="SM00382">
    <property type="entry name" value="AAA"/>
    <property type="match status" value="2"/>
</dbReference>
<dbReference type="InterPro" id="IPR017871">
    <property type="entry name" value="ABC_transporter-like_CS"/>
</dbReference>
<dbReference type="Pfam" id="PF00005">
    <property type="entry name" value="ABC_tran"/>
    <property type="match status" value="2"/>
</dbReference>
<accession>A0A0P6XW25</accession>
<evidence type="ECO:0000313" key="5">
    <source>
        <dbReference type="Proteomes" id="UP000050501"/>
    </source>
</evidence>
<keyword evidence="5" id="KW-1185">Reference proteome</keyword>